<protein>
    <submittedName>
        <fullName evidence="4">Triple functional domain protein</fullName>
        <ecNumber evidence="4">2.7.11.1</ecNumber>
    </submittedName>
</protein>
<dbReference type="GO" id="GO:0005737">
    <property type="term" value="C:cytoplasm"/>
    <property type="evidence" value="ECO:0007669"/>
    <property type="project" value="TreeGrafter"/>
</dbReference>
<keyword evidence="4" id="KW-0808">Transferase</keyword>
<keyword evidence="1" id="KW-0344">Guanine-nucleotide releasing factor</keyword>
<dbReference type="EMBL" id="UYJE01001702">
    <property type="protein sequence ID" value="VDI04443.1"/>
    <property type="molecule type" value="Genomic_DNA"/>
</dbReference>
<sequence length="443" mass="52394">MRRFRRRSRMTSSSSNSSITSRNFAQQRAKLFDNMPDHTNMIFIMTVARFVLAFLLIASWILRILAYIILFITIYCMKFFDFMVYLFHRVFSTEPDRINQNPDYTHIEGVLHQLNESRSQLEELWAARKMKLDLCLQLRLFERDSLEVNKIKLDLCLHLRLFERDSLEVSSQLELWAEELQHQELGNEGSKAEQLLQAHNESVLLMQNCTFEVLQRGQDLIQVFENSGIQLMADSQCEAQSRIQALLEYLHEREMDLEAIAESKRERLEQLVQLRNFEVEARQVIYWIDHGKSMLISCFTCPNSLMEAESLKKEHEQFMHAIEKTNISMAQVTQRAENMIQAHHFNSDLIRAIAENVTFAWQQLMYHTEERHKLVMASMNWYKTAEQVWSVLESLDADYKRDEDWCSTERANTGDKANYLLQLINKHNEQKEAFLKVRGNLYL</sequence>
<evidence type="ECO:0000259" key="3">
    <source>
        <dbReference type="Pfam" id="PF23323"/>
    </source>
</evidence>
<dbReference type="Pfam" id="PF23323">
    <property type="entry name" value="Spectrin_6"/>
    <property type="match status" value="1"/>
</dbReference>
<dbReference type="Proteomes" id="UP000596742">
    <property type="component" value="Unassembled WGS sequence"/>
</dbReference>
<proteinExistence type="predicted"/>
<reference evidence="4" key="1">
    <citation type="submission" date="2018-11" db="EMBL/GenBank/DDBJ databases">
        <authorList>
            <person name="Alioto T."/>
            <person name="Alioto T."/>
        </authorList>
    </citation>
    <scope>NUCLEOTIDE SEQUENCE</scope>
</reference>
<dbReference type="GO" id="GO:0005085">
    <property type="term" value="F:guanyl-nucleotide exchange factor activity"/>
    <property type="evidence" value="ECO:0007669"/>
    <property type="project" value="UniProtKB-KW"/>
</dbReference>
<dbReference type="SMART" id="SM00150">
    <property type="entry name" value="SPEC"/>
    <property type="match status" value="1"/>
</dbReference>
<feature type="compositionally biased region" description="Low complexity" evidence="2">
    <location>
        <begin position="10"/>
        <end position="22"/>
    </location>
</feature>
<dbReference type="FunFam" id="1.20.58.60:FF:000023">
    <property type="entry name" value="Kalirin RhoGEF kinase b"/>
    <property type="match status" value="1"/>
</dbReference>
<organism evidence="4 5">
    <name type="scientific">Mytilus galloprovincialis</name>
    <name type="common">Mediterranean mussel</name>
    <dbReference type="NCBI Taxonomy" id="29158"/>
    <lineage>
        <taxon>Eukaryota</taxon>
        <taxon>Metazoa</taxon>
        <taxon>Spiralia</taxon>
        <taxon>Lophotrochozoa</taxon>
        <taxon>Mollusca</taxon>
        <taxon>Bivalvia</taxon>
        <taxon>Autobranchia</taxon>
        <taxon>Pteriomorphia</taxon>
        <taxon>Mytilida</taxon>
        <taxon>Mytiloidea</taxon>
        <taxon>Mytilidae</taxon>
        <taxon>Mytilinae</taxon>
        <taxon>Mytilus</taxon>
    </lineage>
</organism>
<feature type="region of interest" description="Disordered" evidence="2">
    <location>
        <begin position="1"/>
        <end position="22"/>
    </location>
</feature>
<comment type="caution">
    <text evidence="4">The sequence shown here is derived from an EMBL/GenBank/DDBJ whole genome shotgun (WGS) entry which is preliminary data.</text>
</comment>
<dbReference type="Pfam" id="PF00435">
    <property type="entry name" value="Spectrin"/>
    <property type="match status" value="1"/>
</dbReference>
<evidence type="ECO:0000256" key="1">
    <source>
        <dbReference type="ARBA" id="ARBA00022658"/>
    </source>
</evidence>
<dbReference type="CDD" id="cd00176">
    <property type="entry name" value="SPEC"/>
    <property type="match status" value="1"/>
</dbReference>
<dbReference type="GO" id="GO:0004674">
    <property type="term" value="F:protein serine/threonine kinase activity"/>
    <property type="evidence" value="ECO:0007669"/>
    <property type="project" value="UniProtKB-EC"/>
</dbReference>
<dbReference type="SUPFAM" id="SSF46966">
    <property type="entry name" value="Spectrin repeat"/>
    <property type="match status" value="2"/>
</dbReference>
<dbReference type="InterPro" id="IPR018159">
    <property type="entry name" value="Spectrin/alpha-actinin"/>
</dbReference>
<name>A0A8B6CEP9_MYTGA</name>
<dbReference type="Gene3D" id="1.20.58.60">
    <property type="match status" value="1"/>
</dbReference>
<dbReference type="InterPro" id="IPR002017">
    <property type="entry name" value="Spectrin_repeat"/>
</dbReference>
<evidence type="ECO:0000256" key="2">
    <source>
        <dbReference type="SAM" id="MobiDB-lite"/>
    </source>
</evidence>
<accession>A0A8B6CEP9</accession>
<feature type="domain" description="Kalirin/TRIO-like spectrin repeats" evidence="3">
    <location>
        <begin position="158"/>
        <end position="261"/>
    </location>
</feature>
<dbReference type="GO" id="GO:0019898">
    <property type="term" value="C:extrinsic component of membrane"/>
    <property type="evidence" value="ECO:0007669"/>
    <property type="project" value="TreeGrafter"/>
</dbReference>
<dbReference type="AlphaFoldDB" id="A0A8B6CEP9"/>
<dbReference type="OrthoDB" id="10256089at2759"/>
<dbReference type="PANTHER" id="PTHR22826:SF106">
    <property type="entry name" value="TRIO, ISOFORM A"/>
    <property type="match status" value="1"/>
</dbReference>
<gene>
    <name evidence="4" type="ORF">MGAL_10B048334</name>
</gene>
<evidence type="ECO:0000313" key="4">
    <source>
        <dbReference type="EMBL" id="VDI04443.1"/>
    </source>
</evidence>
<dbReference type="PANTHER" id="PTHR22826">
    <property type="entry name" value="RHO GUANINE EXCHANGE FACTOR-RELATED"/>
    <property type="match status" value="1"/>
</dbReference>
<evidence type="ECO:0000313" key="5">
    <source>
        <dbReference type="Proteomes" id="UP000596742"/>
    </source>
</evidence>
<dbReference type="InterPro" id="IPR058918">
    <property type="entry name" value="KALRN/TRIO-like_spectrin"/>
</dbReference>
<dbReference type="InterPro" id="IPR051336">
    <property type="entry name" value="RhoGEF_Guanine_NuclExch_SF"/>
</dbReference>
<keyword evidence="5" id="KW-1185">Reference proteome</keyword>
<dbReference type="EC" id="2.7.11.1" evidence="4"/>